<dbReference type="InterPro" id="IPR000182">
    <property type="entry name" value="GNAT_dom"/>
</dbReference>
<organism evidence="2 3">
    <name type="scientific">Azospira oryzae</name>
    <dbReference type="NCBI Taxonomy" id="146939"/>
    <lineage>
        <taxon>Bacteria</taxon>
        <taxon>Pseudomonadati</taxon>
        <taxon>Pseudomonadota</taxon>
        <taxon>Betaproteobacteria</taxon>
        <taxon>Rhodocyclales</taxon>
        <taxon>Rhodocyclaceae</taxon>
        <taxon>Azospira</taxon>
    </lineage>
</organism>
<evidence type="ECO:0000313" key="2">
    <source>
        <dbReference type="EMBL" id="RZT90623.1"/>
    </source>
</evidence>
<dbReference type="RefSeq" id="WP_130459006.1">
    <property type="nucleotide sequence ID" value="NZ_SHKM01000001.1"/>
</dbReference>
<dbReference type="PANTHER" id="PTHR43617:SF2">
    <property type="entry name" value="UPF0039 PROTEIN SLL0451"/>
    <property type="match status" value="1"/>
</dbReference>
<proteinExistence type="predicted"/>
<gene>
    <name evidence="2" type="ORF">EV678_1443</name>
</gene>
<dbReference type="Proteomes" id="UP000292136">
    <property type="component" value="Unassembled WGS sequence"/>
</dbReference>
<dbReference type="CDD" id="cd04301">
    <property type="entry name" value="NAT_SF"/>
    <property type="match status" value="1"/>
</dbReference>
<reference evidence="2 3" key="1">
    <citation type="submission" date="2019-02" db="EMBL/GenBank/DDBJ databases">
        <title>Genomic Encyclopedia of Type Strains, Phase IV (KMG-IV): sequencing the most valuable type-strain genomes for metagenomic binning, comparative biology and taxonomic classification.</title>
        <authorList>
            <person name="Goeker M."/>
        </authorList>
    </citation>
    <scope>NUCLEOTIDE SEQUENCE [LARGE SCALE GENOMIC DNA]</scope>
    <source>
        <strain evidence="2 3">DSM 21223</strain>
    </source>
</reference>
<feature type="domain" description="N-acetyltransferase" evidence="1">
    <location>
        <begin position="3"/>
        <end position="154"/>
    </location>
</feature>
<dbReference type="Gene3D" id="3.40.630.30">
    <property type="match status" value="1"/>
</dbReference>
<dbReference type="InterPro" id="IPR050276">
    <property type="entry name" value="MshD_Acetyltransferase"/>
</dbReference>
<dbReference type="PROSITE" id="PS51186">
    <property type="entry name" value="GNAT"/>
    <property type="match status" value="1"/>
</dbReference>
<evidence type="ECO:0000313" key="3">
    <source>
        <dbReference type="Proteomes" id="UP000292136"/>
    </source>
</evidence>
<dbReference type="EMBL" id="SHKM01000001">
    <property type="protein sequence ID" value="RZT90623.1"/>
    <property type="molecule type" value="Genomic_DNA"/>
</dbReference>
<dbReference type="Pfam" id="PF00583">
    <property type="entry name" value="Acetyltransf_1"/>
    <property type="match status" value="1"/>
</dbReference>
<protein>
    <submittedName>
        <fullName evidence="2">Acetyltransferase</fullName>
    </submittedName>
</protein>
<keyword evidence="3" id="KW-1185">Reference proteome</keyword>
<name>A0ABY0IUR4_9RHOO</name>
<dbReference type="PANTHER" id="PTHR43617">
    <property type="entry name" value="L-AMINO ACID N-ACETYLTRANSFERASE"/>
    <property type="match status" value="1"/>
</dbReference>
<comment type="caution">
    <text evidence="2">The sequence shown here is derived from an EMBL/GenBank/DDBJ whole genome shotgun (WGS) entry which is preliminary data.</text>
</comment>
<dbReference type="InterPro" id="IPR016181">
    <property type="entry name" value="Acyl_CoA_acyltransferase"/>
</dbReference>
<dbReference type="SUPFAM" id="SSF55729">
    <property type="entry name" value="Acyl-CoA N-acyltransferases (Nat)"/>
    <property type="match status" value="1"/>
</dbReference>
<evidence type="ECO:0000259" key="1">
    <source>
        <dbReference type="PROSITE" id="PS51186"/>
    </source>
</evidence>
<accession>A0ABY0IUR4</accession>
<sequence>MTITIRPEEPADSAAIFDLTRLAFATAAHSAGTEQFIVGALRDSGRLSLSLVAEEGGRLLGHVAFSPVTLSPAAPGWFGVGPVSVLPEHQGCGIGSRLMRHGLEELRRRGAAGCVLVGVPAFYARFGFVQAAPLLLPEVPPQYFQALAFQGPLPAASVAFDPAFFATA</sequence>